<dbReference type="GO" id="GO:0033014">
    <property type="term" value="P:tetrapyrrole biosynthetic process"/>
    <property type="evidence" value="ECO:0007669"/>
    <property type="project" value="InterPro"/>
</dbReference>
<gene>
    <name evidence="2" type="ORF">POTOM_023691</name>
</gene>
<comment type="caution">
    <text evidence="2">The sequence shown here is derived from an EMBL/GenBank/DDBJ whole genome shotgun (WGS) entry which is preliminary data.</text>
</comment>
<dbReference type="AlphaFoldDB" id="A0A8X7ZJY2"/>
<organism evidence="2 3">
    <name type="scientific">Populus tomentosa</name>
    <name type="common">Chinese white poplar</name>
    <dbReference type="NCBI Taxonomy" id="118781"/>
    <lineage>
        <taxon>Eukaryota</taxon>
        <taxon>Viridiplantae</taxon>
        <taxon>Streptophyta</taxon>
        <taxon>Embryophyta</taxon>
        <taxon>Tracheophyta</taxon>
        <taxon>Spermatophyta</taxon>
        <taxon>Magnoliopsida</taxon>
        <taxon>eudicotyledons</taxon>
        <taxon>Gunneridae</taxon>
        <taxon>Pentapetalae</taxon>
        <taxon>rosids</taxon>
        <taxon>fabids</taxon>
        <taxon>Malpighiales</taxon>
        <taxon>Salicaceae</taxon>
        <taxon>Saliceae</taxon>
        <taxon>Populus</taxon>
    </lineage>
</organism>
<keyword evidence="3" id="KW-1185">Reference proteome</keyword>
<dbReference type="InterPro" id="IPR003754">
    <property type="entry name" value="4pyrrol_synth_uPrphyn_synth"/>
</dbReference>
<accession>A0A8X7ZJY2</accession>
<protein>
    <recommendedName>
        <fullName evidence="1">Tetrapyrrole biosynthesis uroporphyrinogen III synthase domain-containing protein</fullName>
    </recommendedName>
</protein>
<dbReference type="EMBL" id="JAAWWB010000011">
    <property type="protein sequence ID" value="KAG6772288.1"/>
    <property type="molecule type" value="Genomic_DNA"/>
</dbReference>
<dbReference type="GO" id="GO:0004852">
    <property type="term" value="F:uroporphyrinogen-III synthase activity"/>
    <property type="evidence" value="ECO:0007669"/>
    <property type="project" value="InterPro"/>
</dbReference>
<evidence type="ECO:0000313" key="3">
    <source>
        <dbReference type="Proteomes" id="UP000886885"/>
    </source>
</evidence>
<dbReference type="Proteomes" id="UP000886885">
    <property type="component" value="Chromosome 6A"/>
</dbReference>
<proteinExistence type="predicted"/>
<dbReference type="Pfam" id="PF02602">
    <property type="entry name" value="HEM4"/>
    <property type="match status" value="1"/>
</dbReference>
<dbReference type="PANTHER" id="PTHR38020">
    <property type="entry name" value="UROPORPHYRINOGEN-III SYNTHASE"/>
    <property type="match status" value="1"/>
</dbReference>
<evidence type="ECO:0000313" key="2">
    <source>
        <dbReference type="EMBL" id="KAG6772288.1"/>
    </source>
</evidence>
<sequence length="255" mass="27580">MHSLMIFVTKPSIAFTTAPDFSTSSLSNPLFPSGGPTNSTLSTPPPLPSPPPLFSAIAFRSHIVITIFSAPTLSLTTPLLPPREDIFITVSLGENVQLIDTTFLLNFVLMISVLCPVPRVVGLEEPPVVPDFLRELEAAGWVPIRVDAYETRWLGPACAKGVVERSDEGLLDAMVFASSGEVEGLLKSLKELGWEWEMMRRRWPNLVVVANGPVTAAGAESLGVNVNVVSERFDSFQGTVDAVKTKLRGLDSTCM</sequence>
<feature type="domain" description="Tetrapyrrole biosynthesis uroporphyrinogen III synthase" evidence="1">
    <location>
        <begin position="130"/>
        <end position="234"/>
    </location>
</feature>
<reference evidence="2" key="1">
    <citation type="journal article" date="2020" name="bioRxiv">
        <title>Hybrid origin of Populus tomentosa Carr. identified through genome sequencing and phylogenomic analysis.</title>
        <authorList>
            <person name="An X."/>
            <person name="Gao K."/>
            <person name="Chen Z."/>
            <person name="Li J."/>
            <person name="Yang X."/>
            <person name="Yang X."/>
            <person name="Zhou J."/>
            <person name="Guo T."/>
            <person name="Zhao T."/>
            <person name="Huang S."/>
            <person name="Miao D."/>
            <person name="Khan W.U."/>
            <person name="Rao P."/>
            <person name="Ye M."/>
            <person name="Lei B."/>
            <person name="Liao W."/>
            <person name="Wang J."/>
            <person name="Ji L."/>
            <person name="Li Y."/>
            <person name="Guo B."/>
            <person name="Mustafa N.S."/>
            <person name="Li S."/>
            <person name="Yun Q."/>
            <person name="Keller S.R."/>
            <person name="Mao J."/>
            <person name="Zhang R."/>
            <person name="Strauss S.H."/>
        </authorList>
    </citation>
    <scope>NUCLEOTIDE SEQUENCE</scope>
    <source>
        <strain evidence="2">GM15</strain>
        <tissue evidence="2">Leaf</tissue>
    </source>
</reference>
<evidence type="ECO:0000259" key="1">
    <source>
        <dbReference type="Pfam" id="PF02602"/>
    </source>
</evidence>
<name>A0A8X7ZJY2_POPTO</name>
<dbReference type="PANTHER" id="PTHR38020:SF1">
    <property type="entry name" value="UROPORPHYRINOGEN-III SYNTHASE"/>
    <property type="match status" value="1"/>
</dbReference>
<dbReference type="OrthoDB" id="259181at2759"/>